<dbReference type="KEGG" id="dmm:dnm_082810"/>
<gene>
    <name evidence="1" type="ORF">dnm_082810</name>
</gene>
<dbReference type="Gene3D" id="3.40.190.10">
    <property type="entry name" value="Periplasmic binding protein-like II"/>
    <property type="match status" value="1"/>
</dbReference>
<organism evidence="1 2">
    <name type="scientific">Desulfonema magnum</name>
    <dbReference type="NCBI Taxonomy" id="45655"/>
    <lineage>
        <taxon>Bacteria</taxon>
        <taxon>Pseudomonadati</taxon>
        <taxon>Thermodesulfobacteriota</taxon>
        <taxon>Desulfobacteria</taxon>
        <taxon>Desulfobacterales</taxon>
        <taxon>Desulfococcaceae</taxon>
        <taxon>Desulfonema</taxon>
    </lineage>
</organism>
<evidence type="ECO:0008006" key="3">
    <source>
        <dbReference type="Google" id="ProtNLM"/>
    </source>
</evidence>
<name>A0A975GSM4_9BACT</name>
<dbReference type="AlphaFoldDB" id="A0A975GSM4"/>
<dbReference type="RefSeq" id="WP_207679664.1">
    <property type="nucleotide sequence ID" value="NZ_CP061800.1"/>
</dbReference>
<dbReference type="EMBL" id="CP061800">
    <property type="protein sequence ID" value="QTA92205.1"/>
    <property type="molecule type" value="Genomic_DNA"/>
</dbReference>
<proteinExistence type="predicted"/>
<evidence type="ECO:0000313" key="1">
    <source>
        <dbReference type="EMBL" id="QTA92205.1"/>
    </source>
</evidence>
<evidence type="ECO:0000313" key="2">
    <source>
        <dbReference type="Proteomes" id="UP000663722"/>
    </source>
</evidence>
<sequence>MKKRIKIRQMTRRIVTLLFLVLVCLICISVSYAADVLIIANKDVPADVLSKNEIRSIFLGEKTMWGKNRKITFVILKTAEHEMFLREYLGNTAAQYLNYWKKMVFTGKSKSPKAFRTAEKLINYVSEKTGTIGYIPSGAYNDKVKTISVK</sequence>
<dbReference type="SUPFAM" id="SSF53850">
    <property type="entry name" value="Periplasmic binding protein-like II"/>
    <property type="match status" value="1"/>
</dbReference>
<accession>A0A975GSM4</accession>
<keyword evidence="2" id="KW-1185">Reference proteome</keyword>
<reference evidence="1" key="1">
    <citation type="journal article" date="2021" name="Microb. Physiol.">
        <title>Proteogenomic Insights into the Physiology of Marine, Sulfate-Reducing, Filamentous Desulfonema limicola and Desulfonema magnum.</title>
        <authorList>
            <person name="Schnaars V."/>
            <person name="Wohlbrand L."/>
            <person name="Scheve S."/>
            <person name="Hinrichs C."/>
            <person name="Reinhardt R."/>
            <person name="Rabus R."/>
        </authorList>
    </citation>
    <scope>NUCLEOTIDE SEQUENCE</scope>
    <source>
        <strain evidence="1">4be13</strain>
    </source>
</reference>
<protein>
    <recommendedName>
        <fullName evidence="3">PBP domain-containing protein</fullName>
    </recommendedName>
</protein>
<dbReference type="Proteomes" id="UP000663722">
    <property type="component" value="Chromosome"/>
</dbReference>